<dbReference type="OrthoDB" id="9788539at2"/>
<evidence type="ECO:0000256" key="5">
    <source>
        <dbReference type="PIRNR" id="PIRNR016557"/>
    </source>
</evidence>
<dbReference type="AlphaFoldDB" id="A0A1T2X2I6"/>
<accession>A0A1T2X2I6</accession>
<evidence type="ECO:0000313" key="7">
    <source>
        <dbReference type="Proteomes" id="UP000190188"/>
    </source>
</evidence>
<dbReference type="InterPro" id="IPR016667">
    <property type="entry name" value="Caps_polysacc_synth_CpsB/CapC"/>
</dbReference>
<evidence type="ECO:0000256" key="4">
    <source>
        <dbReference type="ARBA" id="ARBA00051722"/>
    </source>
</evidence>
<dbReference type="Proteomes" id="UP000190188">
    <property type="component" value="Unassembled WGS sequence"/>
</dbReference>
<dbReference type="Gene3D" id="3.20.20.140">
    <property type="entry name" value="Metal-dependent hydrolases"/>
    <property type="match status" value="1"/>
</dbReference>
<keyword evidence="7" id="KW-1185">Reference proteome</keyword>
<evidence type="ECO:0000256" key="2">
    <source>
        <dbReference type="ARBA" id="ARBA00022801"/>
    </source>
</evidence>
<organism evidence="6 7">
    <name type="scientific">Paenibacillus selenitireducens</name>
    <dbReference type="NCBI Taxonomy" id="1324314"/>
    <lineage>
        <taxon>Bacteria</taxon>
        <taxon>Bacillati</taxon>
        <taxon>Bacillota</taxon>
        <taxon>Bacilli</taxon>
        <taxon>Bacillales</taxon>
        <taxon>Paenibacillaceae</taxon>
        <taxon>Paenibacillus</taxon>
    </lineage>
</organism>
<proteinExistence type="inferred from homology"/>
<evidence type="ECO:0000256" key="1">
    <source>
        <dbReference type="ARBA" id="ARBA00005750"/>
    </source>
</evidence>
<dbReference type="PANTHER" id="PTHR39181">
    <property type="entry name" value="TYROSINE-PROTEIN PHOSPHATASE YWQE"/>
    <property type="match status" value="1"/>
</dbReference>
<reference evidence="6 7" key="1">
    <citation type="submission" date="2017-01" db="EMBL/GenBank/DDBJ databases">
        <title>Genome analysis of Paenibacillus selenitrireducens ES3-24.</title>
        <authorList>
            <person name="Xu D."/>
            <person name="Yao R."/>
            <person name="Zheng S."/>
        </authorList>
    </citation>
    <scope>NUCLEOTIDE SEQUENCE [LARGE SCALE GENOMIC DNA]</scope>
    <source>
        <strain evidence="6 7">ES3-24</strain>
    </source>
</reference>
<dbReference type="SUPFAM" id="SSF89550">
    <property type="entry name" value="PHP domain-like"/>
    <property type="match status" value="1"/>
</dbReference>
<dbReference type="GO" id="GO:0030145">
    <property type="term" value="F:manganese ion binding"/>
    <property type="evidence" value="ECO:0007669"/>
    <property type="project" value="UniProtKB-UniRule"/>
</dbReference>
<dbReference type="GO" id="GO:0004725">
    <property type="term" value="F:protein tyrosine phosphatase activity"/>
    <property type="evidence" value="ECO:0007669"/>
    <property type="project" value="UniProtKB-UniRule"/>
</dbReference>
<protein>
    <recommendedName>
        <fullName evidence="5">Tyrosine-protein phosphatase</fullName>
        <ecNumber evidence="5">3.1.3.48</ecNumber>
    </recommendedName>
</protein>
<comment type="caution">
    <text evidence="6">The sequence shown here is derived from an EMBL/GenBank/DDBJ whole genome shotgun (WGS) entry which is preliminary data.</text>
</comment>
<evidence type="ECO:0000313" key="6">
    <source>
        <dbReference type="EMBL" id="OPA74118.1"/>
    </source>
</evidence>
<keyword evidence="2 5" id="KW-0378">Hydrolase</keyword>
<dbReference type="PIRSF" id="PIRSF016557">
    <property type="entry name" value="Caps_synth_CpsB"/>
    <property type="match status" value="1"/>
</dbReference>
<comment type="catalytic activity">
    <reaction evidence="4 5">
        <text>O-phospho-L-tyrosyl-[protein] + H2O = L-tyrosyl-[protein] + phosphate</text>
        <dbReference type="Rhea" id="RHEA:10684"/>
        <dbReference type="Rhea" id="RHEA-COMP:10136"/>
        <dbReference type="Rhea" id="RHEA-COMP:20101"/>
        <dbReference type="ChEBI" id="CHEBI:15377"/>
        <dbReference type="ChEBI" id="CHEBI:43474"/>
        <dbReference type="ChEBI" id="CHEBI:46858"/>
        <dbReference type="ChEBI" id="CHEBI:61978"/>
        <dbReference type="EC" id="3.1.3.48"/>
    </reaction>
</comment>
<dbReference type="STRING" id="1324314.BVG16_25555"/>
<dbReference type="PANTHER" id="PTHR39181:SF1">
    <property type="entry name" value="TYROSINE-PROTEIN PHOSPHATASE YWQE"/>
    <property type="match status" value="1"/>
</dbReference>
<keyword evidence="3 5" id="KW-0904">Protein phosphatase</keyword>
<name>A0A1T2X2I6_9BACL</name>
<gene>
    <name evidence="6" type="ORF">BVG16_25555</name>
</gene>
<dbReference type="EC" id="3.1.3.48" evidence="5"/>
<evidence type="ECO:0000256" key="3">
    <source>
        <dbReference type="ARBA" id="ARBA00022912"/>
    </source>
</evidence>
<dbReference type="EMBL" id="MSZX01000012">
    <property type="protein sequence ID" value="OPA74118.1"/>
    <property type="molecule type" value="Genomic_DNA"/>
</dbReference>
<dbReference type="InterPro" id="IPR016195">
    <property type="entry name" value="Pol/histidinol_Pase-like"/>
</dbReference>
<comment type="similarity">
    <text evidence="1 5">Belongs to the metallo-dependent hydrolases superfamily. CpsB/CapC family.</text>
</comment>
<dbReference type="Pfam" id="PF19567">
    <property type="entry name" value="CpsB_CapC"/>
    <property type="match status" value="1"/>
</dbReference>
<dbReference type="RefSeq" id="WP_144027490.1">
    <property type="nucleotide sequence ID" value="NZ_MSZX01000012.1"/>
</dbReference>
<sequence length="252" mass="29027">MIDTHCHILPDVDDGPRTMEGAIRMAEAAVKQGIHTMIATPHHATKRYSTPASTIQRSVHKFNEKLKKQGIPLTVLPGQEFRLTNEYRTEHRKGRIQTLAGSPYILVELPSKAIPSYLFEFVSYMARHQLRILIAHPERNVGVIQQPEILRGWLEHGILLQVTTQSLIGYFGRKVQETAKWICRRQYAHLIASDAHDVIQRKFYFREGYKMVEELRHSSYTAALQANASRLIRGEEIVSLYDDSVRERTEEI</sequence>